<keyword evidence="5 7" id="KW-0472">Membrane</keyword>
<evidence type="ECO:0000256" key="5">
    <source>
        <dbReference type="ARBA" id="ARBA00023136"/>
    </source>
</evidence>
<dbReference type="InterPro" id="IPR036259">
    <property type="entry name" value="MFS_trans_sf"/>
</dbReference>
<feature type="transmembrane region" description="Helical" evidence="7">
    <location>
        <begin position="129"/>
        <end position="152"/>
    </location>
</feature>
<dbReference type="Gene3D" id="1.20.1250.20">
    <property type="entry name" value="MFS general substrate transporter like domains"/>
    <property type="match status" value="2"/>
</dbReference>
<feature type="transmembrane region" description="Helical" evidence="7">
    <location>
        <begin position="164"/>
        <end position="186"/>
    </location>
</feature>
<dbReference type="GO" id="GO:0022857">
    <property type="term" value="F:transmembrane transporter activity"/>
    <property type="evidence" value="ECO:0007669"/>
    <property type="project" value="InterPro"/>
</dbReference>
<feature type="transmembrane region" description="Helical" evidence="7">
    <location>
        <begin position="330"/>
        <end position="347"/>
    </location>
</feature>
<accession>A0A6A6Q2H1</accession>
<feature type="transmembrane region" description="Helical" evidence="7">
    <location>
        <begin position="303"/>
        <end position="323"/>
    </location>
</feature>
<evidence type="ECO:0000256" key="4">
    <source>
        <dbReference type="ARBA" id="ARBA00022989"/>
    </source>
</evidence>
<dbReference type="GeneID" id="54471732"/>
<dbReference type="PROSITE" id="PS00216">
    <property type="entry name" value="SUGAR_TRANSPORT_1"/>
    <property type="match status" value="1"/>
</dbReference>
<feature type="transmembrane region" description="Helical" evidence="7">
    <location>
        <begin position="426"/>
        <end position="447"/>
    </location>
</feature>
<evidence type="ECO:0000256" key="7">
    <source>
        <dbReference type="SAM" id="Phobius"/>
    </source>
</evidence>
<evidence type="ECO:0000256" key="2">
    <source>
        <dbReference type="ARBA" id="ARBA00022448"/>
    </source>
</evidence>
<dbReference type="PROSITE" id="PS50850">
    <property type="entry name" value="MFS"/>
    <property type="match status" value="1"/>
</dbReference>
<evidence type="ECO:0000256" key="1">
    <source>
        <dbReference type="ARBA" id="ARBA00004141"/>
    </source>
</evidence>
<dbReference type="InterPro" id="IPR011701">
    <property type="entry name" value="MFS"/>
</dbReference>
<keyword evidence="10" id="KW-1185">Reference proteome</keyword>
<sequence>MSVQDEKTVSPPSERTEEEGTDEFVNEKALIRKLDWRLIPSVTILYLLSFLDRANVGNANVAGLSKDVGLTPSAYYTGLTLFFVGYVVLEVPWNIILKLTSPRIWLPTITVIWGIVSALQGLVRNRAGFWAIRFFLGLVEGGLFPGVVFYLSMWYVRRERQFRVALFFSAAALAGAFGGILAFGLSKINAGGEHGWSWIFYVEGIITFVVGLLAYWFIENYPSTARFVTPAERKFLQDRLAEDSDLTENEGFTWANVRAGLSDPKIYLYSFGYHFLSLPLYTIALFLPSIIENLGYSAADAQLLTIPPYALAAILTAVVAWVSEYYGRRAPFIMGAMVIAMIGYAILLGNTDPTGKPGISYLGTFFAAAGIYPAVALVLSWPAVNVSGPTKRAVANALQITIGNCGAIIGTQVYRTPDAPRFVTGHSIAMAYCFTAACVAGLTWWYLSRENKRKEAALPGAGVEGGAGGLKGDEDLKWRFMR</sequence>
<comment type="subcellular location">
    <subcellularLocation>
        <location evidence="1">Membrane</location>
        <topology evidence="1">Multi-pass membrane protein</topology>
    </subcellularLocation>
</comment>
<feature type="domain" description="Major facilitator superfamily (MFS) profile" evidence="8">
    <location>
        <begin position="38"/>
        <end position="453"/>
    </location>
</feature>
<dbReference type="InterPro" id="IPR005829">
    <property type="entry name" value="Sugar_transporter_CS"/>
</dbReference>
<feature type="transmembrane region" description="Helical" evidence="7">
    <location>
        <begin position="359"/>
        <end position="381"/>
    </location>
</feature>
<protein>
    <submittedName>
        <fullName evidence="9">Major facilitator superfamily domain-containing protein</fullName>
    </submittedName>
</protein>
<dbReference type="AlphaFoldDB" id="A0A6A6Q2H1"/>
<evidence type="ECO:0000313" key="9">
    <source>
        <dbReference type="EMBL" id="KAF2486590.1"/>
    </source>
</evidence>
<evidence type="ECO:0000259" key="8">
    <source>
        <dbReference type="PROSITE" id="PS50850"/>
    </source>
</evidence>
<evidence type="ECO:0000256" key="6">
    <source>
        <dbReference type="SAM" id="MobiDB-lite"/>
    </source>
</evidence>
<dbReference type="PANTHER" id="PTHR43791:SF22">
    <property type="entry name" value="TRANSPORTER, PUTATIVE (AFU_ORTHOLOGUE AFUA_6G11320)-RELATED"/>
    <property type="match status" value="1"/>
</dbReference>
<evidence type="ECO:0000313" key="10">
    <source>
        <dbReference type="Proteomes" id="UP000799767"/>
    </source>
</evidence>
<proteinExistence type="predicted"/>
<feature type="transmembrane region" description="Helical" evidence="7">
    <location>
        <begin position="74"/>
        <end position="97"/>
    </location>
</feature>
<dbReference type="FunFam" id="1.20.1250.20:FF:000068">
    <property type="entry name" value="MFS general substrate transporter"/>
    <property type="match status" value="1"/>
</dbReference>
<dbReference type="FunFam" id="1.20.1250.20:FF:000034">
    <property type="entry name" value="MFS general substrate transporter"/>
    <property type="match status" value="1"/>
</dbReference>
<feature type="region of interest" description="Disordered" evidence="6">
    <location>
        <begin position="1"/>
        <end position="21"/>
    </location>
</feature>
<feature type="transmembrane region" description="Helical" evidence="7">
    <location>
        <begin position="198"/>
        <end position="218"/>
    </location>
</feature>
<dbReference type="EMBL" id="MU001632">
    <property type="protein sequence ID" value="KAF2486590.1"/>
    <property type="molecule type" value="Genomic_DNA"/>
</dbReference>
<evidence type="ECO:0000256" key="3">
    <source>
        <dbReference type="ARBA" id="ARBA00022692"/>
    </source>
</evidence>
<keyword evidence="3 7" id="KW-0812">Transmembrane</keyword>
<name>A0A6A6Q2H1_9PEZI</name>
<keyword evidence="2" id="KW-0813">Transport</keyword>
<dbReference type="Pfam" id="PF07690">
    <property type="entry name" value="MFS_1"/>
    <property type="match status" value="1"/>
</dbReference>
<organism evidence="9 10">
    <name type="scientific">Neohortaea acidophila</name>
    <dbReference type="NCBI Taxonomy" id="245834"/>
    <lineage>
        <taxon>Eukaryota</taxon>
        <taxon>Fungi</taxon>
        <taxon>Dikarya</taxon>
        <taxon>Ascomycota</taxon>
        <taxon>Pezizomycotina</taxon>
        <taxon>Dothideomycetes</taxon>
        <taxon>Dothideomycetidae</taxon>
        <taxon>Mycosphaerellales</taxon>
        <taxon>Teratosphaeriaceae</taxon>
        <taxon>Neohortaea</taxon>
    </lineage>
</organism>
<dbReference type="InterPro" id="IPR020846">
    <property type="entry name" value="MFS_dom"/>
</dbReference>
<dbReference type="GO" id="GO:0016020">
    <property type="term" value="C:membrane"/>
    <property type="evidence" value="ECO:0007669"/>
    <property type="project" value="UniProtKB-SubCell"/>
</dbReference>
<keyword evidence="4 7" id="KW-1133">Transmembrane helix</keyword>
<gene>
    <name evidence="9" type="ORF">BDY17DRAFT_246490</name>
</gene>
<feature type="transmembrane region" description="Helical" evidence="7">
    <location>
        <begin position="266"/>
        <end position="291"/>
    </location>
</feature>
<dbReference type="Proteomes" id="UP000799767">
    <property type="component" value="Unassembled WGS sequence"/>
</dbReference>
<reference evidence="9" key="1">
    <citation type="journal article" date="2020" name="Stud. Mycol.">
        <title>101 Dothideomycetes genomes: a test case for predicting lifestyles and emergence of pathogens.</title>
        <authorList>
            <person name="Haridas S."/>
            <person name="Albert R."/>
            <person name="Binder M."/>
            <person name="Bloem J."/>
            <person name="Labutti K."/>
            <person name="Salamov A."/>
            <person name="Andreopoulos B."/>
            <person name="Baker S."/>
            <person name="Barry K."/>
            <person name="Bills G."/>
            <person name="Bluhm B."/>
            <person name="Cannon C."/>
            <person name="Castanera R."/>
            <person name="Culley D."/>
            <person name="Daum C."/>
            <person name="Ezra D."/>
            <person name="Gonzalez J."/>
            <person name="Henrissat B."/>
            <person name="Kuo A."/>
            <person name="Liang C."/>
            <person name="Lipzen A."/>
            <person name="Lutzoni F."/>
            <person name="Magnuson J."/>
            <person name="Mondo S."/>
            <person name="Nolan M."/>
            <person name="Ohm R."/>
            <person name="Pangilinan J."/>
            <person name="Park H.-J."/>
            <person name="Ramirez L."/>
            <person name="Alfaro M."/>
            <person name="Sun H."/>
            <person name="Tritt A."/>
            <person name="Yoshinaga Y."/>
            <person name="Zwiers L.-H."/>
            <person name="Turgeon B."/>
            <person name="Goodwin S."/>
            <person name="Spatafora J."/>
            <person name="Crous P."/>
            <person name="Grigoriev I."/>
        </authorList>
    </citation>
    <scope>NUCLEOTIDE SEQUENCE</scope>
    <source>
        <strain evidence="9">CBS 113389</strain>
    </source>
</reference>
<dbReference type="RefSeq" id="XP_033593159.1">
    <property type="nucleotide sequence ID" value="XM_033730730.1"/>
</dbReference>
<dbReference type="SUPFAM" id="SSF103473">
    <property type="entry name" value="MFS general substrate transporter"/>
    <property type="match status" value="1"/>
</dbReference>
<feature type="transmembrane region" description="Helical" evidence="7">
    <location>
        <begin position="104"/>
        <end position="123"/>
    </location>
</feature>
<dbReference type="OrthoDB" id="2962993at2759"/>
<dbReference type="PANTHER" id="PTHR43791">
    <property type="entry name" value="PERMEASE-RELATED"/>
    <property type="match status" value="1"/>
</dbReference>
<feature type="transmembrane region" description="Helical" evidence="7">
    <location>
        <begin position="393"/>
        <end position="414"/>
    </location>
</feature>